<name>A0A1E4U289_PACTA</name>
<protein>
    <submittedName>
        <fullName evidence="1">Uncharacterized protein</fullName>
    </submittedName>
</protein>
<gene>
    <name evidence="1" type="ORF">PACTADRAFT_185489</name>
</gene>
<accession>A0A1E4U289</accession>
<sequence length="350" mass="39277">MFPSDGIRTKLSILNGDKNGFNNQRLKLNNGNGDSDGNNGLYSNRNKRTSSILDRSNDLLTCTTELTEILNSISLKENNDLTEVQLSVLKDLLGVTFDLFSLEIQKNNEKKSLIDSSSLSLFRKCQDLVTSISGLIMNVAERKANDIDNNNLQKKKIIEENEELYDQDGSEFSDENELQVNNNNNRLSYGNDDDSLLLVDDFGRLGLNQSRNDNRNFSRTRSRCSTVIRHGSSNGDLIGNQFLSNFDQLEFNNNEHSNLKNFSSISNRNIKMFEASNSQDPSNGIYADIYNNNNNNNNNNNQFDGFSDLNSGIISSATSTTNDEARSVPRSFSFQHGNENGKPVVETLKF</sequence>
<dbReference type="EMBL" id="KV454011">
    <property type="protein sequence ID" value="ODV98110.1"/>
    <property type="molecule type" value="Genomic_DNA"/>
</dbReference>
<organism evidence="1 2">
    <name type="scientific">Pachysolen tannophilus NRRL Y-2460</name>
    <dbReference type="NCBI Taxonomy" id="669874"/>
    <lineage>
        <taxon>Eukaryota</taxon>
        <taxon>Fungi</taxon>
        <taxon>Dikarya</taxon>
        <taxon>Ascomycota</taxon>
        <taxon>Saccharomycotina</taxon>
        <taxon>Pichiomycetes</taxon>
        <taxon>Pachysolenaceae</taxon>
        <taxon>Pachysolen</taxon>
    </lineage>
</organism>
<proteinExistence type="predicted"/>
<reference evidence="2" key="1">
    <citation type="submission" date="2016-05" db="EMBL/GenBank/DDBJ databases">
        <title>Comparative genomics of biotechnologically important yeasts.</title>
        <authorList>
            <consortium name="DOE Joint Genome Institute"/>
            <person name="Riley R."/>
            <person name="Haridas S."/>
            <person name="Wolfe K.H."/>
            <person name="Lopes M.R."/>
            <person name="Hittinger C.T."/>
            <person name="Goker M."/>
            <person name="Salamov A."/>
            <person name="Wisecaver J."/>
            <person name="Long T.M."/>
            <person name="Aerts A.L."/>
            <person name="Barry K."/>
            <person name="Choi C."/>
            <person name="Clum A."/>
            <person name="Coughlan A.Y."/>
            <person name="Deshpande S."/>
            <person name="Douglass A.P."/>
            <person name="Hanson S.J."/>
            <person name="Klenk H.-P."/>
            <person name="Labutti K."/>
            <person name="Lapidus A."/>
            <person name="Lindquist E."/>
            <person name="Lipzen A."/>
            <person name="Meier-Kolthoff J.P."/>
            <person name="Ohm R.A."/>
            <person name="Otillar R.P."/>
            <person name="Pangilinan J."/>
            <person name="Peng Y."/>
            <person name="Rokas A."/>
            <person name="Rosa C.A."/>
            <person name="Scheuner C."/>
            <person name="Sibirny A.A."/>
            <person name="Slot J.C."/>
            <person name="Stielow J.B."/>
            <person name="Sun H."/>
            <person name="Kurtzman C.P."/>
            <person name="Blackwell M."/>
            <person name="Grigoriev I.V."/>
            <person name="Jeffries T.W."/>
        </authorList>
    </citation>
    <scope>NUCLEOTIDE SEQUENCE [LARGE SCALE GENOMIC DNA]</scope>
    <source>
        <strain evidence="2">NRRL Y-2460</strain>
    </source>
</reference>
<keyword evidence="2" id="KW-1185">Reference proteome</keyword>
<evidence type="ECO:0000313" key="2">
    <source>
        <dbReference type="Proteomes" id="UP000094236"/>
    </source>
</evidence>
<dbReference type="AlphaFoldDB" id="A0A1E4U289"/>
<dbReference type="Proteomes" id="UP000094236">
    <property type="component" value="Unassembled WGS sequence"/>
</dbReference>
<evidence type="ECO:0000313" key="1">
    <source>
        <dbReference type="EMBL" id="ODV98110.1"/>
    </source>
</evidence>